<evidence type="ECO:0000256" key="2">
    <source>
        <dbReference type="SAM" id="Phobius"/>
    </source>
</evidence>
<dbReference type="AlphaFoldDB" id="A0A5B7JFK1"/>
<gene>
    <name evidence="3" type="ORF">E2C01_090746</name>
</gene>
<keyword evidence="2" id="KW-1133">Transmembrane helix</keyword>
<accession>A0A5B7JFK1</accession>
<organism evidence="3 4">
    <name type="scientific">Portunus trituberculatus</name>
    <name type="common">Swimming crab</name>
    <name type="synonym">Neptunus trituberculatus</name>
    <dbReference type="NCBI Taxonomy" id="210409"/>
    <lineage>
        <taxon>Eukaryota</taxon>
        <taxon>Metazoa</taxon>
        <taxon>Ecdysozoa</taxon>
        <taxon>Arthropoda</taxon>
        <taxon>Crustacea</taxon>
        <taxon>Multicrustacea</taxon>
        <taxon>Malacostraca</taxon>
        <taxon>Eumalacostraca</taxon>
        <taxon>Eucarida</taxon>
        <taxon>Decapoda</taxon>
        <taxon>Pleocyemata</taxon>
        <taxon>Brachyura</taxon>
        <taxon>Eubrachyura</taxon>
        <taxon>Portunoidea</taxon>
        <taxon>Portunidae</taxon>
        <taxon>Portuninae</taxon>
        <taxon>Portunus</taxon>
    </lineage>
</organism>
<protein>
    <submittedName>
        <fullName evidence="3">Uncharacterized protein</fullName>
    </submittedName>
</protein>
<feature type="compositionally biased region" description="Basic and acidic residues" evidence="1">
    <location>
        <begin position="140"/>
        <end position="151"/>
    </location>
</feature>
<evidence type="ECO:0000256" key="1">
    <source>
        <dbReference type="SAM" id="MobiDB-lite"/>
    </source>
</evidence>
<comment type="caution">
    <text evidence="3">The sequence shown here is derived from an EMBL/GenBank/DDBJ whole genome shotgun (WGS) entry which is preliminary data.</text>
</comment>
<keyword evidence="4" id="KW-1185">Reference proteome</keyword>
<dbReference type="EMBL" id="VSRR010102589">
    <property type="protein sequence ID" value="MPC95530.1"/>
    <property type="molecule type" value="Genomic_DNA"/>
</dbReference>
<feature type="region of interest" description="Disordered" evidence="1">
    <location>
        <begin position="122"/>
        <end position="151"/>
    </location>
</feature>
<feature type="transmembrane region" description="Helical" evidence="2">
    <location>
        <begin position="56"/>
        <end position="86"/>
    </location>
</feature>
<keyword evidence="2" id="KW-0812">Transmembrane</keyword>
<proteinExistence type="predicted"/>
<keyword evidence="2" id="KW-0472">Membrane</keyword>
<sequence length="227" mass="24826">MALRWRSAATTPGRGGAGASRAGEAVAVAGEVIVVVVVGMIGMVQCGEEGPRGIWCMAVMVVVAVECMIVVMVVVVVVVVVMVVVVEYTVNPVHVYNYRLQCAVPDSWKVVSRSFGVTAEGGMEEREGRKGRKRRKGKKKEKEGKEEKDGTERLLGERVREERGTVRKRLWRILLQEGGRKEPLADVMFMVWYCFFSGHAAEARHMVGGGWGGAFCSVAHACIYPPS</sequence>
<evidence type="ECO:0000313" key="3">
    <source>
        <dbReference type="EMBL" id="MPC95530.1"/>
    </source>
</evidence>
<reference evidence="3 4" key="1">
    <citation type="submission" date="2019-05" db="EMBL/GenBank/DDBJ databases">
        <title>Another draft genome of Portunus trituberculatus and its Hox gene families provides insights of decapod evolution.</title>
        <authorList>
            <person name="Jeong J.-H."/>
            <person name="Song I."/>
            <person name="Kim S."/>
            <person name="Choi T."/>
            <person name="Kim D."/>
            <person name="Ryu S."/>
            <person name="Kim W."/>
        </authorList>
    </citation>
    <scope>NUCLEOTIDE SEQUENCE [LARGE SCALE GENOMIC DNA]</scope>
    <source>
        <tissue evidence="3">Muscle</tissue>
    </source>
</reference>
<name>A0A5B7JFK1_PORTR</name>
<feature type="transmembrane region" description="Helical" evidence="2">
    <location>
        <begin position="25"/>
        <end position="44"/>
    </location>
</feature>
<dbReference type="Proteomes" id="UP000324222">
    <property type="component" value="Unassembled WGS sequence"/>
</dbReference>
<evidence type="ECO:0000313" key="4">
    <source>
        <dbReference type="Proteomes" id="UP000324222"/>
    </source>
</evidence>
<feature type="compositionally biased region" description="Basic residues" evidence="1">
    <location>
        <begin position="129"/>
        <end position="139"/>
    </location>
</feature>